<reference evidence="1 2" key="1">
    <citation type="submission" date="2015-07" db="EMBL/GenBank/DDBJ databases">
        <title>Comparative genomics of the Sigatoka disease complex on banana suggests a link between parallel evolutionary changes in Pseudocercospora fijiensis and Pseudocercospora eumusae and increased virulence on the banana host.</title>
        <authorList>
            <person name="Chang T.-C."/>
            <person name="Salvucci A."/>
            <person name="Crous P.W."/>
            <person name="Stergiopoulos I."/>
        </authorList>
    </citation>
    <scope>NUCLEOTIDE SEQUENCE [LARGE SCALE GENOMIC DNA]</scope>
    <source>
        <strain evidence="1 2">CBS 114824</strain>
    </source>
</reference>
<evidence type="ECO:0000313" key="2">
    <source>
        <dbReference type="Proteomes" id="UP000070133"/>
    </source>
</evidence>
<evidence type="ECO:0000313" key="1">
    <source>
        <dbReference type="EMBL" id="KXT00128.1"/>
    </source>
</evidence>
<sequence length="193" mass="20720">MSMGAVGDRSGLSYANADCVWKEGFEWDTPAHTVSMSYGQWHLREPHILTSVSAVAIWLSMAMSANRAVVCGCRDVADAMHSKKLGSDKYLGRRGEGEGSLTMPSQHGAEMQKYGSTVMSLFGAAVLAVSPNPSAVPLRVGRDKTGHHPSTTPRIPINTILLLSRQPQLSIGPKKLHAEACGDHQNQKTAPVD</sequence>
<organism evidence="1 2">
    <name type="scientific">Pseudocercospora eumusae</name>
    <dbReference type="NCBI Taxonomy" id="321146"/>
    <lineage>
        <taxon>Eukaryota</taxon>
        <taxon>Fungi</taxon>
        <taxon>Dikarya</taxon>
        <taxon>Ascomycota</taxon>
        <taxon>Pezizomycotina</taxon>
        <taxon>Dothideomycetes</taxon>
        <taxon>Dothideomycetidae</taxon>
        <taxon>Mycosphaerellales</taxon>
        <taxon>Mycosphaerellaceae</taxon>
        <taxon>Pseudocercospora</taxon>
    </lineage>
</organism>
<dbReference type="AlphaFoldDB" id="A0A139HCF7"/>
<name>A0A139HCF7_9PEZI</name>
<comment type="caution">
    <text evidence="1">The sequence shown here is derived from an EMBL/GenBank/DDBJ whole genome shotgun (WGS) entry which is preliminary data.</text>
</comment>
<gene>
    <name evidence="1" type="ORF">AC578_3314</name>
</gene>
<proteinExistence type="predicted"/>
<protein>
    <submittedName>
        <fullName evidence="1">Uncharacterized protein</fullName>
    </submittedName>
</protein>
<accession>A0A139HCF7</accession>
<dbReference type="EMBL" id="LFZN01000079">
    <property type="protein sequence ID" value="KXT00128.1"/>
    <property type="molecule type" value="Genomic_DNA"/>
</dbReference>
<keyword evidence="2" id="KW-1185">Reference proteome</keyword>
<dbReference type="Proteomes" id="UP000070133">
    <property type="component" value="Unassembled WGS sequence"/>
</dbReference>